<reference evidence="1 2" key="1">
    <citation type="submission" date="2018-02" db="EMBL/GenBank/DDBJ databases">
        <title>The genomes of Aspergillus section Nigri reveals drivers in fungal speciation.</title>
        <authorList>
            <consortium name="DOE Joint Genome Institute"/>
            <person name="Vesth T.C."/>
            <person name="Nybo J."/>
            <person name="Theobald S."/>
            <person name="Brandl J."/>
            <person name="Frisvad J.C."/>
            <person name="Nielsen K.F."/>
            <person name="Lyhne E.K."/>
            <person name="Kogle M.E."/>
            <person name="Kuo A."/>
            <person name="Riley R."/>
            <person name="Clum A."/>
            <person name="Nolan M."/>
            <person name="Lipzen A."/>
            <person name="Salamov A."/>
            <person name="Henrissat B."/>
            <person name="Wiebenga A."/>
            <person name="De vries R.P."/>
            <person name="Grigoriev I.V."/>
            <person name="Mortensen U.H."/>
            <person name="Andersen M.R."/>
            <person name="Baker S.E."/>
        </authorList>
    </citation>
    <scope>NUCLEOTIDE SEQUENCE [LARGE SCALE GENOMIC DNA]</scope>
    <source>
        <strain evidence="1 2">CBS 114.80</strain>
    </source>
</reference>
<name>A0A2V5J065_9EURO</name>
<sequence>MGAYLRRRTCVVSDWTSYSRTGKIYYWCWVGIIGAIIADSRASGCVRAPVHLLLSVAILGSLHFQCWCPRYTAIIGALGNRYGP</sequence>
<accession>A0A2V5J065</accession>
<dbReference type="EMBL" id="KZ825520">
    <property type="protein sequence ID" value="PYI30137.1"/>
    <property type="molecule type" value="Genomic_DNA"/>
</dbReference>
<proteinExistence type="predicted"/>
<protein>
    <submittedName>
        <fullName evidence="1">Uncharacterized protein</fullName>
    </submittedName>
</protein>
<dbReference type="Proteomes" id="UP000248817">
    <property type="component" value="Unassembled WGS sequence"/>
</dbReference>
<evidence type="ECO:0000313" key="1">
    <source>
        <dbReference type="EMBL" id="PYI30137.1"/>
    </source>
</evidence>
<dbReference type="AlphaFoldDB" id="A0A2V5J065"/>
<organism evidence="1 2">
    <name type="scientific">Aspergillus indologenus CBS 114.80</name>
    <dbReference type="NCBI Taxonomy" id="1450541"/>
    <lineage>
        <taxon>Eukaryota</taxon>
        <taxon>Fungi</taxon>
        <taxon>Dikarya</taxon>
        <taxon>Ascomycota</taxon>
        <taxon>Pezizomycotina</taxon>
        <taxon>Eurotiomycetes</taxon>
        <taxon>Eurotiomycetidae</taxon>
        <taxon>Eurotiales</taxon>
        <taxon>Aspergillaceae</taxon>
        <taxon>Aspergillus</taxon>
        <taxon>Aspergillus subgen. Circumdati</taxon>
    </lineage>
</organism>
<gene>
    <name evidence="1" type="ORF">BP00DRAFT_215302</name>
</gene>
<evidence type="ECO:0000313" key="2">
    <source>
        <dbReference type="Proteomes" id="UP000248817"/>
    </source>
</evidence>
<keyword evidence="2" id="KW-1185">Reference proteome</keyword>